<reference evidence="2 3" key="1">
    <citation type="journal article" date="2015" name="Genome Announc.">
        <title>The 474-Kilobase-Pair Complete Genome Sequence of CeV-01B, a Virus Infecting Haptolina (Chrysochromulina) ericina (Prymnesiophyceae).</title>
        <authorList>
            <person name="Gallot-Lavallee L."/>
            <person name="Pagarete A."/>
            <person name="Legendre M."/>
            <person name="Santini S."/>
            <person name="Sandaa R.A."/>
            <person name="Himmelbauer H."/>
            <person name="Ogata H."/>
            <person name="Bratbak G."/>
            <person name="Claverie J.M."/>
        </authorList>
    </citation>
    <scope>NUCLEOTIDE SEQUENCE [LARGE SCALE GENOMIC DNA]</scope>
    <source>
        <strain evidence="2">CeV-01B</strain>
    </source>
</reference>
<dbReference type="EMBL" id="KT820662">
    <property type="protein sequence ID" value="ALH23008.1"/>
    <property type="molecule type" value="Genomic_DNA"/>
</dbReference>
<evidence type="ECO:0000256" key="1">
    <source>
        <dbReference type="SAM" id="Phobius"/>
    </source>
</evidence>
<dbReference type="Proteomes" id="UP000203826">
    <property type="component" value="Segment"/>
</dbReference>
<keyword evidence="1" id="KW-0472">Membrane</keyword>
<gene>
    <name evidence="2" type="ORF">ceV_102</name>
</gene>
<keyword evidence="1" id="KW-1133">Transmembrane helix</keyword>
<accession>A0A0N9R3D1</accession>
<proteinExistence type="predicted"/>
<keyword evidence="3" id="KW-1185">Reference proteome</keyword>
<evidence type="ECO:0000313" key="2">
    <source>
        <dbReference type="EMBL" id="ALH23008.1"/>
    </source>
</evidence>
<sequence length="101" mass="12146">MEYSKPLLTELTTKFYIKNSLKEVRTFKNKYISIIINILLLLFFVGTIALLLFYKYKGKPTPEEIKIKENQKKQYIFEKLHKISYEKRKENQNLITDLPII</sequence>
<keyword evidence="1" id="KW-0812">Transmembrane</keyword>
<dbReference type="KEGG" id="vg:26048969"/>
<name>A0A0N9R3D1_9VIRU</name>
<organism evidence="2 3">
    <name type="scientific">Chrysochromulina ericina virus CeV-01B</name>
    <dbReference type="NCBI Taxonomy" id="3070830"/>
    <lineage>
        <taxon>Viruses</taxon>
        <taxon>Varidnaviria</taxon>
        <taxon>Bamfordvirae</taxon>
        <taxon>Nucleocytoviricota</taxon>
        <taxon>Megaviricetes</taxon>
        <taxon>Imitervirales</taxon>
        <taxon>Mesomimiviridae</taxon>
        <taxon>Tethysvirus</taxon>
        <taxon>Tethysvirus raunefjordenense</taxon>
    </lineage>
</organism>
<protein>
    <submittedName>
        <fullName evidence="2">Uncharacterized protein</fullName>
    </submittedName>
</protein>
<feature type="transmembrane region" description="Helical" evidence="1">
    <location>
        <begin position="31"/>
        <end position="54"/>
    </location>
</feature>
<evidence type="ECO:0000313" key="3">
    <source>
        <dbReference type="Proteomes" id="UP000203826"/>
    </source>
</evidence>